<protein>
    <submittedName>
        <fullName evidence="2">Uncharacterized protein</fullName>
    </submittedName>
</protein>
<evidence type="ECO:0000256" key="1">
    <source>
        <dbReference type="SAM" id="Phobius"/>
    </source>
</evidence>
<dbReference type="RefSeq" id="WP_089669267.1">
    <property type="nucleotide sequence ID" value="NZ_FOJA01000001.1"/>
</dbReference>
<keyword evidence="1" id="KW-0812">Transmembrane</keyword>
<feature type="transmembrane region" description="Helical" evidence="1">
    <location>
        <begin position="63"/>
        <end position="87"/>
    </location>
</feature>
<keyword evidence="1" id="KW-0472">Membrane</keyword>
<evidence type="ECO:0000313" key="3">
    <source>
        <dbReference type="Proteomes" id="UP000198518"/>
    </source>
</evidence>
<organism evidence="2 3">
    <name type="scientific">Halobacterium jilantaiense</name>
    <dbReference type="NCBI Taxonomy" id="355548"/>
    <lineage>
        <taxon>Archaea</taxon>
        <taxon>Methanobacteriati</taxon>
        <taxon>Methanobacteriota</taxon>
        <taxon>Stenosarchaea group</taxon>
        <taxon>Halobacteria</taxon>
        <taxon>Halobacteriales</taxon>
        <taxon>Halobacteriaceae</taxon>
        <taxon>Halobacterium</taxon>
    </lineage>
</organism>
<keyword evidence="1" id="KW-1133">Transmembrane helix</keyword>
<feature type="transmembrane region" description="Helical" evidence="1">
    <location>
        <begin position="99"/>
        <end position="122"/>
    </location>
</feature>
<dbReference type="AlphaFoldDB" id="A0A1I0PVZ3"/>
<dbReference type="OrthoDB" id="263939at2157"/>
<dbReference type="EMBL" id="FOJA01000001">
    <property type="protein sequence ID" value="SEW18663.1"/>
    <property type="molecule type" value="Genomic_DNA"/>
</dbReference>
<dbReference type="Proteomes" id="UP000198518">
    <property type="component" value="Unassembled WGS sequence"/>
</dbReference>
<keyword evidence="3" id="KW-1185">Reference proteome</keyword>
<reference evidence="2 3" key="1">
    <citation type="submission" date="2016-10" db="EMBL/GenBank/DDBJ databases">
        <authorList>
            <person name="de Groot N.N."/>
        </authorList>
    </citation>
    <scope>NUCLEOTIDE SEQUENCE [LARGE SCALE GENOMIC DNA]</scope>
    <source>
        <strain evidence="2 3">CGMCC 1.5337</strain>
    </source>
</reference>
<feature type="transmembrane region" description="Helical" evidence="1">
    <location>
        <begin position="6"/>
        <end position="25"/>
    </location>
</feature>
<proteinExistence type="predicted"/>
<name>A0A1I0PVZ3_9EURY</name>
<accession>A0A1I0PVZ3</accession>
<evidence type="ECO:0000313" key="2">
    <source>
        <dbReference type="EMBL" id="SEW18663.1"/>
    </source>
</evidence>
<dbReference type="STRING" id="355548.SAMN04487945_2020"/>
<sequence>MTLETVLFWLWTPVVYGYTYVLTLATSTWVVERALEHANADEALEDDDGRRDTGTVIGKLENVLVLTLIFAGAYTALAVLFAAKSLVRIEDTGTEDSTYYLTGTLANFTWATLLGTVAVAVANAV</sequence>
<gene>
    <name evidence="2" type="ORF">SAMN04487945_2020</name>
</gene>